<dbReference type="GO" id="GO:0005930">
    <property type="term" value="C:axoneme"/>
    <property type="evidence" value="ECO:0007669"/>
    <property type="project" value="UniProtKB-SubCell"/>
</dbReference>
<accession>A0AAE0BZV3</accession>
<comment type="subcellular location">
    <subcellularLocation>
        <location evidence="1">Cytoplasm</location>
        <location evidence="1">Cytoskeleton</location>
        <location evidence="1">Cilium axoneme</location>
    </subcellularLocation>
</comment>
<comment type="caution">
    <text evidence="2">The sequence shown here is derived from an EMBL/GenBank/DDBJ whole genome shotgun (WGS) entry which is preliminary data.</text>
</comment>
<organism evidence="2 3">
    <name type="scientific">Cymbomonas tetramitiformis</name>
    <dbReference type="NCBI Taxonomy" id="36881"/>
    <lineage>
        <taxon>Eukaryota</taxon>
        <taxon>Viridiplantae</taxon>
        <taxon>Chlorophyta</taxon>
        <taxon>Pyramimonadophyceae</taxon>
        <taxon>Pyramimonadales</taxon>
        <taxon>Pyramimonadaceae</taxon>
        <taxon>Cymbomonas</taxon>
    </lineage>
</organism>
<dbReference type="PANTHER" id="PTHR13318:SF178">
    <property type="entry name" value="OS02G0200900 PROTEIN"/>
    <property type="match status" value="1"/>
</dbReference>
<dbReference type="InterPro" id="IPR032675">
    <property type="entry name" value="LRR_dom_sf"/>
</dbReference>
<evidence type="ECO:0000313" key="3">
    <source>
        <dbReference type="Proteomes" id="UP001190700"/>
    </source>
</evidence>
<sequence>MIGGWGRDLRMQLCGCGMLSQFELRCETLASLDATFCRALHSESLWAVPALCPALQSMSLAYCPISSEVLATMFCGQQLASLTFLDLSYTEVSDADAVVTGCPALGKLKLTACKYMCREAMLPFLQGGRAPSLADLDLSYCTLPEEALRQVLVHGQHLQVLNLSACGSVTRALWERPPSKPAEAAASAPLCNALTDLACTGCPSLFDVQILHRHPMYAMLQTLSLRLTAVTRVELELECLRTLDLRECAQLEQLHLCCPRLSTLDMQLCTALPPHAVQGALRGLNELEMLDVRDMVQLSVEDLRGLPSLLPQLRRFLTSTGSGSD</sequence>
<dbReference type="PANTHER" id="PTHR13318">
    <property type="entry name" value="PARTNER OF PAIRED, ISOFORM B-RELATED"/>
    <property type="match status" value="1"/>
</dbReference>
<dbReference type="SUPFAM" id="SSF52047">
    <property type="entry name" value="RNI-like"/>
    <property type="match status" value="1"/>
</dbReference>
<keyword evidence="3" id="KW-1185">Reference proteome</keyword>
<dbReference type="GO" id="GO:0019005">
    <property type="term" value="C:SCF ubiquitin ligase complex"/>
    <property type="evidence" value="ECO:0007669"/>
    <property type="project" value="TreeGrafter"/>
</dbReference>
<protein>
    <submittedName>
        <fullName evidence="2">Uncharacterized protein</fullName>
    </submittedName>
</protein>
<evidence type="ECO:0000313" key="2">
    <source>
        <dbReference type="EMBL" id="KAK3245174.1"/>
    </source>
</evidence>
<dbReference type="GO" id="GO:0031146">
    <property type="term" value="P:SCF-dependent proteasomal ubiquitin-dependent protein catabolic process"/>
    <property type="evidence" value="ECO:0007669"/>
    <property type="project" value="TreeGrafter"/>
</dbReference>
<evidence type="ECO:0000256" key="1">
    <source>
        <dbReference type="ARBA" id="ARBA00004430"/>
    </source>
</evidence>
<dbReference type="Proteomes" id="UP001190700">
    <property type="component" value="Unassembled WGS sequence"/>
</dbReference>
<dbReference type="AlphaFoldDB" id="A0AAE0BZV3"/>
<proteinExistence type="predicted"/>
<name>A0AAE0BZV3_9CHLO</name>
<reference evidence="2 3" key="1">
    <citation type="journal article" date="2015" name="Genome Biol. Evol.">
        <title>Comparative Genomics of a Bacterivorous Green Alga Reveals Evolutionary Causalities and Consequences of Phago-Mixotrophic Mode of Nutrition.</title>
        <authorList>
            <person name="Burns J.A."/>
            <person name="Paasch A."/>
            <person name="Narechania A."/>
            <person name="Kim E."/>
        </authorList>
    </citation>
    <scope>NUCLEOTIDE SEQUENCE [LARGE SCALE GENOMIC DNA]</scope>
    <source>
        <strain evidence="2 3">PLY_AMNH</strain>
    </source>
</reference>
<dbReference type="EMBL" id="LGRX02030943">
    <property type="protein sequence ID" value="KAK3245174.1"/>
    <property type="molecule type" value="Genomic_DNA"/>
</dbReference>
<gene>
    <name evidence="2" type="ORF">CYMTET_45242</name>
</gene>
<dbReference type="Gene3D" id="3.80.10.10">
    <property type="entry name" value="Ribonuclease Inhibitor"/>
    <property type="match status" value="2"/>
</dbReference>